<sequence>DITEHRQNTQSPYIVYRVGERATLSCGTYQPPCDYINWLFNNFEEDKTHRLINEIGKTISERLHFTDECSLVIKEVRTEDVGQYSCREKEMLPDHVHWLLYAITSEYLHHTNSV</sequence>
<organism evidence="2 3">
    <name type="scientific">Mola mola</name>
    <name type="common">Ocean sunfish</name>
    <name type="synonym">Tetraodon mola</name>
    <dbReference type="NCBI Taxonomy" id="94237"/>
    <lineage>
        <taxon>Eukaryota</taxon>
        <taxon>Metazoa</taxon>
        <taxon>Chordata</taxon>
        <taxon>Craniata</taxon>
        <taxon>Vertebrata</taxon>
        <taxon>Euteleostomi</taxon>
        <taxon>Actinopterygii</taxon>
        <taxon>Neopterygii</taxon>
        <taxon>Teleostei</taxon>
        <taxon>Neoteleostei</taxon>
        <taxon>Acanthomorphata</taxon>
        <taxon>Eupercaria</taxon>
        <taxon>Tetraodontiformes</taxon>
        <taxon>Molidae</taxon>
        <taxon>Mola</taxon>
    </lineage>
</organism>
<protein>
    <recommendedName>
        <fullName evidence="1">Ig-like domain-containing protein</fullName>
    </recommendedName>
</protein>
<accession>A0A3Q3X663</accession>
<dbReference type="InterPro" id="IPR036179">
    <property type="entry name" value="Ig-like_dom_sf"/>
</dbReference>
<dbReference type="InterPro" id="IPR003599">
    <property type="entry name" value="Ig_sub"/>
</dbReference>
<dbReference type="PROSITE" id="PS50835">
    <property type="entry name" value="IG_LIKE"/>
    <property type="match status" value="1"/>
</dbReference>
<dbReference type="SUPFAM" id="SSF48726">
    <property type="entry name" value="Immunoglobulin"/>
    <property type="match status" value="1"/>
</dbReference>
<reference evidence="2" key="1">
    <citation type="submission" date="2025-08" db="UniProtKB">
        <authorList>
            <consortium name="Ensembl"/>
        </authorList>
    </citation>
    <scope>IDENTIFICATION</scope>
</reference>
<dbReference type="Gene3D" id="2.60.40.10">
    <property type="entry name" value="Immunoglobulins"/>
    <property type="match status" value="1"/>
</dbReference>
<name>A0A3Q3X663_MOLML</name>
<dbReference type="Pfam" id="PF13927">
    <property type="entry name" value="Ig_3"/>
    <property type="match status" value="1"/>
</dbReference>
<dbReference type="AlphaFoldDB" id="A0A3Q3X663"/>
<evidence type="ECO:0000313" key="2">
    <source>
        <dbReference type="Ensembl" id="ENSMMOP00000020854.1"/>
    </source>
</evidence>
<dbReference type="InterPro" id="IPR013783">
    <property type="entry name" value="Ig-like_fold"/>
</dbReference>
<dbReference type="OMA" id="NRINIHH"/>
<reference evidence="2" key="2">
    <citation type="submission" date="2025-09" db="UniProtKB">
        <authorList>
            <consortium name="Ensembl"/>
        </authorList>
    </citation>
    <scope>IDENTIFICATION</scope>
</reference>
<dbReference type="Proteomes" id="UP000261620">
    <property type="component" value="Unplaced"/>
</dbReference>
<evidence type="ECO:0000313" key="3">
    <source>
        <dbReference type="Proteomes" id="UP000261620"/>
    </source>
</evidence>
<dbReference type="InterPro" id="IPR007110">
    <property type="entry name" value="Ig-like_dom"/>
</dbReference>
<keyword evidence="3" id="KW-1185">Reference proteome</keyword>
<dbReference type="Ensembl" id="ENSMMOT00000021200.1">
    <property type="protein sequence ID" value="ENSMMOP00000020854.1"/>
    <property type="gene ID" value="ENSMMOG00000015852.1"/>
</dbReference>
<dbReference type="SMART" id="SM00409">
    <property type="entry name" value="IG"/>
    <property type="match status" value="1"/>
</dbReference>
<proteinExistence type="predicted"/>
<evidence type="ECO:0000259" key="1">
    <source>
        <dbReference type="PROSITE" id="PS50835"/>
    </source>
</evidence>
<feature type="domain" description="Ig-like" evidence="1">
    <location>
        <begin position="19"/>
        <end position="87"/>
    </location>
</feature>